<name>A0A7L3CN72_PELUR</name>
<evidence type="ECO:0000256" key="4">
    <source>
        <dbReference type="ARBA" id="ARBA00022759"/>
    </source>
</evidence>
<dbReference type="GO" id="GO:0004523">
    <property type="term" value="F:RNA-DNA hybrid ribonuclease activity"/>
    <property type="evidence" value="ECO:0007669"/>
    <property type="project" value="InterPro"/>
</dbReference>
<dbReference type="Gene3D" id="3.30.420.10">
    <property type="entry name" value="Ribonuclease H-like superfamily/Ribonuclease H"/>
    <property type="match status" value="1"/>
</dbReference>
<dbReference type="PANTHER" id="PTHR41694:SF3">
    <property type="entry name" value="RNA-DIRECTED DNA POLYMERASE-RELATED"/>
    <property type="match status" value="1"/>
</dbReference>
<dbReference type="Pfam" id="PF00075">
    <property type="entry name" value="RNase_H"/>
    <property type="match status" value="1"/>
</dbReference>
<keyword evidence="3" id="KW-0540">Nuclease</keyword>
<dbReference type="SUPFAM" id="SSF53098">
    <property type="entry name" value="Ribonuclease H-like"/>
    <property type="match status" value="1"/>
</dbReference>
<gene>
    <name evidence="8" type="primary">Hervk_3</name>
    <name evidence="8" type="ORF">PELURI_R16217</name>
</gene>
<keyword evidence="1" id="KW-0808">Transferase</keyword>
<feature type="non-terminal residue" evidence="8">
    <location>
        <position position="1"/>
    </location>
</feature>
<reference evidence="8 9" key="1">
    <citation type="submission" date="2019-09" db="EMBL/GenBank/DDBJ databases">
        <title>Bird 10,000 Genomes (B10K) Project - Family phase.</title>
        <authorList>
            <person name="Zhang G."/>
        </authorList>
    </citation>
    <scope>NUCLEOTIDE SEQUENCE [LARGE SCALE GENOMIC DNA]</scope>
    <source>
        <strain evidence="8">B10K-DU-012-45</strain>
    </source>
</reference>
<dbReference type="InterPro" id="IPR036397">
    <property type="entry name" value="RNaseH_sf"/>
</dbReference>
<keyword evidence="5" id="KW-0378">Hydrolase</keyword>
<keyword evidence="2" id="KW-0548">Nucleotidyltransferase</keyword>
<feature type="non-terminal residue" evidence="8">
    <location>
        <position position="110"/>
    </location>
</feature>
<dbReference type="GO" id="GO:0003964">
    <property type="term" value="F:RNA-directed DNA polymerase activity"/>
    <property type="evidence" value="ECO:0007669"/>
    <property type="project" value="UniProtKB-KW"/>
</dbReference>
<evidence type="ECO:0000313" key="8">
    <source>
        <dbReference type="EMBL" id="NXT45143.1"/>
    </source>
</evidence>
<dbReference type="InterPro" id="IPR012337">
    <property type="entry name" value="RNaseH-like_sf"/>
</dbReference>
<dbReference type="InterPro" id="IPR002156">
    <property type="entry name" value="RNaseH_domain"/>
</dbReference>
<evidence type="ECO:0000256" key="3">
    <source>
        <dbReference type="ARBA" id="ARBA00022722"/>
    </source>
</evidence>
<proteinExistence type="predicted"/>
<organism evidence="8 9">
    <name type="scientific">Pelecanoides urinatrix</name>
    <name type="common">Common diving petrel</name>
    <name type="synonym">Procellaria urinatrix</name>
    <dbReference type="NCBI Taxonomy" id="37079"/>
    <lineage>
        <taxon>Eukaryota</taxon>
        <taxon>Metazoa</taxon>
        <taxon>Chordata</taxon>
        <taxon>Craniata</taxon>
        <taxon>Vertebrata</taxon>
        <taxon>Euteleostomi</taxon>
        <taxon>Archelosauria</taxon>
        <taxon>Archosauria</taxon>
        <taxon>Dinosauria</taxon>
        <taxon>Saurischia</taxon>
        <taxon>Theropoda</taxon>
        <taxon>Coelurosauria</taxon>
        <taxon>Aves</taxon>
        <taxon>Neognathae</taxon>
        <taxon>Neoaves</taxon>
        <taxon>Aequornithes</taxon>
        <taxon>Procellariiformes</taxon>
        <taxon>Procellariidae</taxon>
        <taxon>Pelecanoides</taxon>
    </lineage>
</organism>
<dbReference type="OrthoDB" id="9395371at2759"/>
<feature type="domain" description="RNase H type-1" evidence="7">
    <location>
        <begin position="15"/>
        <end position="110"/>
    </location>
</feature>
<dbReference type="Proteomes" id="UP000555367">
    <property type="component" value="Unassembled WGS sequence"/>
</dbReference>
<evidence type="ECO:0000256" key="5">
    <source>
        <dbReference type="ARBA" id="ARBA00022801"/>
    </source>
</evidence>
<sequence length="110" mass="12443">EWNWITRPLRSETPLPAATTAFTDAGRKSRKAAVVWYQDDQWYQHVLTAAPEDSLQTLELLAVLWALANLNGPLNIVSDSVYVVGIVSRIEDASIRSTQNLRLHHLFCQL</sequence>
<evidence type="ECO:0000256" key="1">
    <source>
        <dbReference type="ARBA" id="ARBA00022679"/>
    </source>
</evidence>
<keyword evidence="9" id="KW-1185">Reference proteome</keyword>
<protein>
    <submittedName>
        <fullName evidence="8">PO113 protein</fullName>
    </submittedName>
</protein>
<dbReference type="PROSITE" id="PS50879">
    <property type="entry name" value="RNASE_H_1"/>
    <property type="match status" value="1"/>
</dbReference>
<dbReference type="PANTHER" id="PTHR41694">
    <property type="entry name" value="ENDOGENOUS RETROVIRUS GROUP K MEMBER POL PROTEIN"/>
    <property type="match status" value="1"/>
</dbReference>
<dbReference type="AlphaFoldDB" id="A0A7L3CN72"/>
<evidence type="ECO:0000259" key="7">
    <source>
        <dbReference type="PROSITE" id="PS50879"/>
    </source>
</evidence>
<evidence type="ECO:0000256" key="2">
    <source>
        <dbReference type="ARBA" id="ARBA00022695"/>
    </source>
</evidence>
<dbReference type="GO" id="GO:0035613">
    <property type="term" value="F:RNA stem-loop binding"/>
    <property type="evidence" value="ECO:0007669"/>
    <property type="project" value="TreeGrafter"/>
</dbReference>
<accession>A0A7L3CN72</accession>
<keyword evidence="4" id="KW-0255">Endonuclease</keyword>
<evidence type="ECO:0000256" key="6">
    <source>
        <dbReference type="ARBA" id="ARBA00022918"/>
    </source>
</evidence>
<dbReference type="EMBL" id="VZTQ01017797">
    <property type="protein sequence ID" value="NXT45143.1"/>
    <property type="molecule type" value="Genomic_DNA"/>
</dbReference>
<comment type="caution">
    <text evidence="8">The sequence shown here is derived from an EMBL/GenBank/DDBJ whole genome shotgun (WGS) entry which is preliminary data.</text>
</comment>
<keyword evidence="6" id="KW-0695">RNA-directed DNA polymerase</keyword>
<evidence type="ECO:0000313" key="9">
    <source>
        <dbReference type="Proteomes" id="UP000555367"/>
    </source>
</evidence>